<dbReference type="InterPro" id="IPR035965">
    <property type="entry name" value="PAS-like_dom_sf"/>
</dbReference>
<dbReference type="InterPro" id="IPR003018">
    <property type="entry name" value="GAF"/>
</dbReference>
<dbReference type="Pfam" id="PF13185">
    <property type="entry name" value="GAF_2"/>
    <property type="match status" value="1"/>
</dbReference>
<evidence type="ECO:0000259" key="7">
    <source>
        <dbReference type="PROSITE" id="PS50112"/>
    </source>
</evidence>
<dbReference type="EC" id="2.7.13.3" evidence="2"/>
<dbReference type="PROSITE" id="PS50112">
    <property type="entry name" value="PAS"/>
    <property type="match status" value="4"/>
</dbReference>
<dbReference type="PROSITE" id="PS50109">
    <property type="entry name" value="HIS_KIN"/>
    <property type="match status" value="1"/>
</dbReference>
<dbReference type="SMART" id="SM00388">
    <property type="entry name" value="HisKA"/>
    <property type="match status" value="1"/>
</dbReference>
<dbReference type="InterPro" id="IPR052162">
    <property type="entry name" value="Sensor_kinase/Photoreceptor"/>
</dbReference>
<dbReference type="SUPFAM" id="SSF47384">
    <property type="entry name" value="Homodimeric domain of signal transducing histidine kinase"/>
    <property type="match status" value="1"/>
</dbReference>
<evidence type="ECO:0000256" key="3">
    <source>
        <dbReference type="ARBA" id="ARBA00022553"/>
    </source>
</evidence>
<dbReference type="SMART" id="SM00086">
    <property type="entry name" value="PAC"/>
    <property type="match status" value="5"/>
</dbReference>
<dbReference type="Gene3D" id="3.30.450.40">
    <property type="match status" value="2"/>
</dbReference>
<dbReference type="EMBL" id="CP051677">
    <property type="protein sequence ID" value="QJD79499.1"/>
    <property type="molecule type" value="Genomic_DNA"/>
</dbReference>
<dbReference type="InterPro" id="IPR000700">
    <property type="entry name" value="PAS-assoc_C"/>
</dbReference>
<dbReference type="SMART" id="SM00065">
    <property type="entry name" value="GAF"/>
    <property type="match status" value="2"/>
</dbReference>
<dbReference type="GO" id="GO:0006355">
    <property type="term" value="P:regulation of DNA-templated transcription"/>
    <property type="evidence" value="ECO:0007669"/>
    <property type="project" value="InterPro"/>
</dbReference>
<dbReference type="FunFam" id="3.30.565.10:FF:000006">
    <property type="entry name" value="Sensor histidine kinase WalK"/>
    <property type="match status" value="1"/>
</dbReference>
<dbReference type="SUPFAM" id="SSF55785">
    <property type="entry name" value="PYP-like sensor domain (PAS domain)"/>
    <property type="match status" value="5"/>
</dbReference>
<dbReference type="PRINTS" id="PR00344">
    <property type="entry name" value="BCTRLSENSOR"/>
</dbReference>
<feature type="domain" description="PAS" evidence="7">
    <location>
        <begin position="615"/>
        <end position="670"/>
    </location>
</feature>
<keyword evidence="4" id="KW-0808">Transferase</keyword>
<dbReference type="Pfam" id="PF01590">
    <property type="entry name" value="GAF"/>
    <property type="match status" value="1"/>
</dbReference>
<keyword evidence="5" id="KW-0418">Kinase</keyword>
<keyword evidence="3" id="KW-0597">Phosphoprotein</keyword>
<dbReference type="NCBIfam" id="TIGR00229">
    <property type="entry name" value="sensory_box"/>
    <property type="match status" value="4"/>
</dbReference>
<dbReference type="RefSeq" id="WP_169551463.1">
    <property type="nucleotide sequence ID" value="NZ_CP051677.1"/>
</dbReference>
<dbReference type="InterPro" id="IPR013767">
    <property type="entry name" value="PAS_fold"/>
</dbReference>
<dbReference type="InterPro" id="IPR004358">
    <property type="entry name" value="Sig_transdc_His_kin-like_C"/>
</dbReference>
<evidence type="ECO:0000259" key="6">
    <source>
        <dbReference type="PROSITE" id="PS50109"/>
    </source>
</evidence>
<dbReference type="Pfam" id="PF00512">
    <property type="entry name" value="HisKA"/>
    <property type="match status" value="1"/>
</dbReference>
<dbReference type="CDD" id="cd00082">
    <property type="entry name" value="HisKA"/>
    <property type="match status" value="1"/>
</dbReference>
<keyword evidence="10" id="KW-1185">Reference proteome</keyword>
<dbReference type="Gene3D" id="3.30.565.10">
    <property type="entry name" value="Histidine kinase-like ATPase, C-terminal domain"/>
    <property type="match status" value="1"/>
</dbReference>
<dbReference type="SMART" id="SM00091">
    <property type="entry name" value="PAS"/>
    <property type="match status" value="5"/>
</dbReference>
<proteinExistence type="predicted"/>
<dbReference type="InterPro" id="IPR003594">
    <property type="entry name" value="HATPase_dom"/>
</dbReference>
<dbReference type="PANTHER" id="PTHR43304:SF1">
    <property type="entry name" value="PAC DOMAIN-CONTAINING PROTEIN"/>
    <property type="match status" value="1"/>
</dbReference>
<dbReference type="InterPro" id="IPR003661">
    <property type="entry name" value="HisK_dim/P_dom"/>
</dbReference>
<evidence type="ECO:0000256" key="4">
    <source>
        <dbReference type="ARBA" id="ARBA00022679"/>
    </source>
</evidence>
<dbReference type="Pfam" id="PF08448">
    <property type="entry name" value="PAS_4"/>
    <property type="match status" value="1"/>
</dbReference>
<evidence type="ECO:0000256" key="1">
    <source>
        <dbReference type="ARBA" id="ARBA00000085"/>
    </source>
</evidence>
<dbReference type="PANTHER" id="PTHR43304">
    <property type="entry name" value="PHYTOCHROME-LIKE PROTEIN CPH1"/>
    <property type="match status" value="1"/>
</dbReference>
<dbReference type="InterPro" id="IPR005467">
    <property type="entry name" value="His_kinase_dom"/>
</dbReference>
<dbReference type="SUPFAM" id="SSF55781">
    <property type="entry name" value="GAF domain-like"/>
    <property type="match status" value="2"/>
</dbReference>
<dbReference type="InterPro" id="IPR013656">
    <property type="entry name" value="PAS_4"/>
</dbReference>
<dbReference type="InterPro" id="IPR029016">
    <property type="entry name" value="GAF-like_dom_sf"/>
</dbReference>
<dbReference type="Pfam" id="PF00989">
    <property type="entry name" value="PAS"/>
    <property type="match status" value="1"/>
</dbReference>
<dbReference type="Gene3D" id="3.30.450.20">
    <property type="entry name" value="PAS domain"/>
    <property type="match status" value="5"/>
</dbReference>
<feature type="domain" description="PAS" evidence="7">
    <location>
        <begin position="872"/>
        <end position="945"/>
    </location>
</feature>
<dbReference type="SUPFAM" id="SSF55874">
    <property type="entry name" value="ATPase domain of HSP90 chaperone/DNA topoisomerase II/histidine kinase"/>
    <property type="match status" value="1"/>
</dbReference>
<evidence type="ECO:0000256" key="5">
    <source>
        <dbReference type="ARBA" id="ARBA00022777"/>
    </source>
</evidence>
<name>A0A7L5DM06_9BACT</name>
<dbReference type="CDD" id="cd00075">
    <property type="entry name" value="HATPase"/>
    <property type="match status" value="1"/>
</dbReference>
<dbReference type="PROSITE" id="PS50113">
    <property type="entry name" value="PAC"/>
    <property type="match status" value="4"/>
</dbReference>
<dbReference type="InterPro" id="IPR013655">
    <property type="entry name" value="PAS_fold_3"/>
</dbReference>
<dbReference type="Pfam" id="PF08447">
    <property type="entry name" value="PAS_3"/>
    <property type="match status" value="2"/>
</dbReference>
<feature type="domain" description="PAC" evidence="8">
    <location>
        <begin position="818"/>
        <end position="871"/>
    </location>
</feature>
<dbReference type="GO" id="GO:0000155">
    <property type="term" value="F:phosphorelay sensor kinase activity"/>
    <property type="evidence" value="ECO:0007669"/>
    <property type="project" value="InterPro"/>
</dbReference>
<dbReference type="AlphaFoldDB" id="A0A7L5DM06"/>
<dbReference type="InterPro" id="IPR036097">
    <property type="entry name" value="HisK_dim/P_sf"/>
</dbReference>
<sequence length="1229" mass="136456">MTFSPTHSSDPLPEQDDYKYLVELVARAVWETDPQGTVVRDAPAWRTHTGQTLTEWQREGWTGAVHPDDRDYALRHWHEAMRSLQPMNITVRLGCPAGGWRWANVRATAVPNPDGSVKKWLGLSVDVDVAAPESAQAPLPHREQLLHTLVQHLPGGAAFVVDQQLRYQLAEGQALELAGAQPTDFVGKTIFEALTSDTAAHHEPKLRQALAGDPFTDEHQVQDRYFQSTGVPLRDADGNIDAVLVMSYDITERHNVEEALRSNAERNAFRLKLSDAMRSLTDPVAIQRITMEHLAAYFGVNTAIYFEFDPSGEQGAPGQGYRSTRSSASPPIRLADFGPALVDELTAGRLFSYQDAQTDPRLASHRAMFSTLNLRSGLAIPLIKAGHLAAALTVSHTEPRLWTQAEIQLAEDVAERTWAAVERARAQETVRQNDQRYRIQKDAFQSAINGESLASSLNTLTRMVDQQLGSDVRTAFYMVYPDGTSLHAIDGAGSMPRTYTAKMDGFPVGEDSLCSGYAIATGRPSLTRDVFDDPRWCAHLPLALTHNIRACYSYPILTRAGKAIGSFAIYFTDAHDATATDVAVADAVTQAAAIILSRHTEVRERTRAEKALRQSEERFSTLLQNLTDYAIFQLDPAGFITDWTQGAAQVTGYTADEVIGQHLSILFTPDGLAAGEVETELTQASETGRFEGEQVLIRRNGTRIIIEQIITAIHDERGNLTGYAKISRDITERKADQQRLQREQERARIAIEAAGLGTWEWNLQSDQLYWNDHHFELFGMETQAEPLSSEAFMAHIHPDDLNRVRGKLEQAIRKDIVYDTEFRAIRDDNGQTVWMSGYGRTDAQAGHRASRMKGVMFDITERKRAAEALLNSQQHLQIILDSIADHALITSDPANIITRWNAGAQQLFGYAAEEAIGQSAALIFTPEDRAKGEPAREIQTARREGRAPDERYHVRKDSTQLYVSGVVSPLHDMAGQLLGYVKVARDLSERKHMEQALLAADQRKNEFLSMLAHELRNPLAPILNGLQYLALTSSDTSTLDPLLAMMNRQMSHLVRLVDDLLDVSRISRGRIELRREPIDLTQIVSQAADSMRPVYAAAHRQLHVELPDRTIEMDGDATRLSQVVTNLLTNGVRYTQEGGQVWLSLHVTDREAVLEVRDNGIGLAPDQLDAIFELFVRMDTSLARSTGGLGIGLTLVQQLVQMHGGRIEAHSSGINHGSSFVVYLPVGHP</sequence>
<dbReference type="PROSITE" id="PS00437">
    <property type="entry name" value="CATALASE_1"/>
    <property type="match status" value="1"/>
</dbReference>
<evidence type="ECO:0000313" key="10">
    <source>
        <dbReference type="Proteomes" id="UP000501128"/>
    </source>
</evidence>
<feature type="domain" description="PAC" evidence="8">
    <location>
        <begin position="947"/>
        <end position="999"/>
    </location>
</feature>
<dbReference type="SMART" id="SM00387">
    <property type="entry name" value="HATPase_c"/>
    <property type="match status" value="1"/>
</dbReference>
<comment type="catalytic activity">
    <reaction evidence="1">
        <text>ATP + protein L-histidine = ADP + protein N-phospho-L-histidine.</text>
        <dbReference type="EC" id="2.7.13.3"/>
    </reaction>
</comment>
<accession>A0A7L5DM06</accession>
<dbReference type="Pfam" id="PF02518">
    <property type="entry name" value="HATPase_c"/>
    <property type="match status" value="1"/>
</dbReference>
<dbReference type="InterPro" id="IPR000014">
    <property type="entry name" value="PAS"/>
</dbReference>
<dbReference type="GO" id="GO:0020037">
    <property type="term" value="F:heme binding"/>
    <property type="evidence" value="ECO:0007669"/>
    <property type="project" value="InterPro"/>
</dbReference>
<evidence type="ECO:0000256" key="2">
    <source>
        <dbReference type="ARBA" id="ARBA00012438"/>
    </source>
</evidence>
<dbReference type="InterPro" id="IPR001610">
    <property type="entry name" value="PAC"/>
</dbReference>
<evidence type="ECO:0000313" key="9">
    <source>
        <dbReference type="EMBL" id="QJD79499.1"/>
    </source>
</evidence>
<protein>
    <recommendedName>
        <fullName evidence="2">histidine kinase</fullName>
        <ecNumber evidence="2">2.7.13.3</ecNumber>
    </recommendedName>
</protein>
<dbReference type="KEGG" id="srho:HH216_14600"/>
<feature type="domain" description="PAS" evidence="7">
    <location>
        <begin position="743"/>
        <end position="815"/>
    </location>
</feature>
<feature type="domain" description="PAC" evidence="8">
    <location>
        <begin position="690"/>
        <end position="742"/>
    </location>
</feature>
<gene>
    <name evidence="9" type="ORF">HH216_14600</name>
</gene>
<dbReference type="CDD" id="cd00130">
    <property type="entry name" value="PAS"/>
    <property type="match status" value="5"/>
</dbReference>
<feature type="domain" description="PAC" evidence="8">
    <location>
        <begin position="200"/>
        <end position="262"/>
    </location>
</feature>
<dbReference type="Gene3D" id="1.10.287.130">
    <property type="match status" value="1"/>
</dbReference>
<evidence type="ECO:0000259" key="8">
    <source>
        <dbReference type="PROSITE" id="PS50113"/>
    </source>
</evidence>
<organism evidence="9 10">
    <name type="scientific">Spirosoma rhododendri</name>
    <dbReference type="NCBI Taxonomy" id="2728024"/>
    <lineage>
        <taxon>Bacteria</taxon>
        <taxon>Pseudomonadati</taxon>
        <taxon>Bacteroidota</taxon>
        <taxon>Cytophagia</taxon>
        <taxon>Cytophagales</taxon>
        <taxon>Cytophagaceae</taxon>
        <taxon>Spirosoma</taxon>
    </lineage>
</organism>
<reference evidence="9 10" key="1">
    <citation type="submission" date="2020-04" db="EMBL/GenBank/DDBJ databases">
        <title>Genome sequencing of novel species.</title>
        <authorList>
            <person name="Heo J."/>
            <person name="Kim S.-J."/>
            <person name="Kim J.-S."/>
            <person name="Hong S.-B."/>
            <person name="Kwon S.-W."/>
        </authorList>
    </citation>
    <scope>NUCLEOTIDE SEQUENCE [LARGE SCALE GENOMIC DNA]</scope>
    <source>
        <strain evidence="9 10">CJU-R4</strain>
    </source>
</reference>
<dbReference type="Gene3D" id="2.10.70.100">
    <property type="match status" value="1"/>
</dbReference>
<dbReference type="Proteomes" id="UP000501128">
    <property type="component" value="Chromosome"/>
</dbReference>
<feature type="domain" description="PAS" evidence="7">
    <location>
        <begin position="142"/>
        <end position="213"/>
    </location>
</feature>
<dbReference type="InterPro" id="IPR002226">
    <property type="entry name" value="Catalase_haem_BS"/>
</dbReference>
<dbReference type="InterPro" id="IPR036890">
    <property type="entry name" value="HATPase_C_sf"/>
</dbReference>
<feature type="domain" description="Histidine kinase" evidence="6">
    <location>
        <begin position="1010"/>
        <end position="1228"/>
    </location>
</feature>
<dbReference type="Pfam" id="PF13426">
    <property type="entry name" value="PAS_9"/>
    <property type="match status" value="1"/>
</dbReference>